<evidence type="ECO:0000313" key="8">
    <source>
        <dbReference type="Proteomes" id="UP001579974"/>
    </source>
</evidence>
<dbReference type="InterPro" id="IPR036388">
    <property type="entry name" value="WH-like_DNA-bd_sf"/>
</dbReference>
<keyword evidence="4" id="KW-0805">Transcription regulation</keyword>
<evidence type="ECO:0000256" key="6">
    <source>
        <dbReference type="ARBA" id="ARBA00023163"/>
    </source>
</evidence>
<dbReference type="InterPro" id="IPR043135">
    <property type="entry name" value="Fur_C"/>
</dbReference>
<dbReference type="Proteomes" id="UP001579974">
    <property type="component" value="Unassembled WGS sequence"/>
</dbReference>
<evidence type="ECO:0000256" key="2">
    <source>
        <dbReference type="ARBA" id="ARBA00022491"/>
    </source>
</evidence>
<dbReference type="PANTHER" id="PTHR33202">
    <property type="entry name" value="ZINC UPTAKE REGULATION PROTEIN"/>
    <property type="match status" value="1"/>
</dbReference>
<accession>A0ABV5AI85</accession>
<comment type="similarity">
    <text evidence="1">Belongs to the Fur family.</text>
</comment>
<reference evidence="7 8" key="1">
    <citation type="journal article" date="2024" name="Int. J. Mol. Sci.">
        <title>Exploration of Alicyclobacillus spp. Genome in Search of Antibiotic Resistance.</title>
        <authorList>
            <person name="Bucka-Kolendo J."/>
            <person name="Kiousi D.E."/>
            <person name="Dekowska A."/>
            <person name="Mikolajczuk-Szczyrba A."/>
            <person name="Karadedos D.M."/>
            <person name="Michael P."/>
            <person name="Galanis A."/>
            <person name="Sokolowska B."/>
        </authorList>
    </citation>
    <scope>NUCLEOTIDE SEQUENCE [LARGE SCALE GENOMIC DNA]</scope>
    <source>
        <strain evidence="7 8">KKP 3000</strain>
    </source>
</reference>
<organism evidence="7 8">
    <name type="scientific">Alicyclobacillus fastidiosus</name>
    <dbReference type="NCBI Taxonomy" id="392011"/>
    <lineage>
        <taxon>Bacteria</taxon>
        <taxon>Bacillati</taxon>
        <taxon>Bacillota</taxon>
        <taxon>Bacilli</taxon>
        <taxon>Bacillales</taxon>
        <taxon>Alicyclobacillaceae</taxon>
        <taxon>Alicyclobacillus</taxon>
    </lineage>
</organism>
<keyword evidence="6" id="KW-0804">Transcription</keyword>
<dbReference type="SUPFAM" id="SSF46785">
    <property type="entry name" value="Winged helix' DNA-binding domain"/>
    <property type="match status" value="1"/>
</dbReference>
<evidence type="ECO:0000256" key="5">
    <source>
        <dbReference type="ARBA" id="ARBA00023125"/>
    </source>
</evidence>
<dbReference type="PANTHER" id="PTHR33202:SF8">
    <property type="entry name" value="PEROXIDE-RESPONSIVE REPRESSOR PERR"/>
    <property type="match status" value="1"/>
</dbReference>
<proteinExistence type="inferred from homology"/>
<dbReference type="Gene3D" id="3.30.1490.190">
    <property type="match status" value="1"/>
</dbReference>
<dbReference type="InterPro" id="IPR036390">
    <property type="entry name" value="WH_DNA-bd_sf"/>
</dbReference>
<keyword evidence="2" id="KW-0678">Repressor</keyword>
<protein>
    <submittedName>
        <fullName evidence="7">Fur family transcriptional regulator</fullName>
    </submittedName>
</protein>
<gene>
    <name evidence="7" type="ORF">KKP3000_000720</name>
</gene>
<sequence length="145" mass="16275">MQRLSSDTNIPKLLKDVGLRVTPQREAILNFLINHDGHATVDEIYQAIHPTFPSLSVSTVYNTVKHFGEIGLVKEITFGDAASRFDINVEPHHHLVCKKCGKLFDFYLPQTPAITLPPDAAGFEVEDYHLEVKGTCLSCRNRESK</sequence>
<dbReference type="Gene3D" id="1.10.10.10">
    <property type="entry name" value="Winged helix-like DNA-binding domain superfamily/Winged helix DNA-binding domain"/>
    <property type="match status" value="1"/>
</dbReference>
<keyword evidence="8" id="KW-1185">Reference proteome</keyword>
<dbReference type="EMBL" id="JBDXSU010000015">
    <property type="protein sequence ID" value="MFB5191931.1"/>
    <property type="molecule type" value="Genomic_DNA"/>
</dbReference>
<dbReference type="Pfam" id="PF01475">
    <property type="entry name" value="FUR"/>
    <property type="match status" value="1"/>
</dbReference>
<evidence type="ECO:0000256" key="1">
    <source>
        <dbReference type="ARBA" id="ARBA00007957"/>
    </source>
</evidence>
<dbReference type="RefSeq" id="WP_275475043.1">
    <property type="nucleotide sequence ID" value="NZ_CP162940.1"/>
</dbReference>
<name>A0ABV5AI85_9BACL</name>
<evidence type="ECO:0000313" key="7">
    <source>
        <dbReference type="EMBL" id="MFB5191931.1"/>
    </source>
</evidence>
<evidence type="ECO:0000256" key="4">
    <source>
        <dbReference type="ARBA" id="ARBA00023015"/>
    </source>
</evidence>
<dbReference type="CDD" id="cd07153">
    <property type="entry name" value="Fur_like"/>
    <property type="match status" value="1"/>
</dbReference>
<keyword evidence="3" id="KW-0862">Zinc</keyword>
<keyword evidence="5" id="KW-0238">DNA-binding</keyword>
<comment type="caution">
    <text evidence="7">The sequence shown here is derived from an EMBL/GenBank/DDBJ whole genome shotgun (WGS) entry which is preliminary data.</text>
</comment>
<evidence type="ECO:0000256" key="3">
    <source>
        <dbReference type="ARBA" id="ARBA00022833"/>
    </source>
</evidence>
<dbReference type="InterPro" id="IPR002481">
    <property type="entry name" value="FUR"/>
</dbReference>